<dbReference type="RefSeq" id="WP_274050997.1">
    <property type="nucleotide sequence ID" value="NZ_CP059693.1"/>
</dbReference>
<evidence type="ECO:0000256" key="11">
    <source>
        <dbReference type="ARBA" id="ARBA00029766"/>
    </source>
</evidence>
<evidence type="ECO:0000256" key="3">
    <source>
        <dbReference type="ARBA" id="ARBA00013253"/>
    </source>
</evidence>
<keyword evidence="8" id="KW-0067">ATP-binding</keyword>
<evidence type="ECO:0000256" key="6">
    <source>
        <dbReference type="ARBA" id="ARBA00022741"/>
    </source>
</evidence>
<organism evidence="14 15">
    <name type="scientific">Thalassomonas haliotis</name>
    <dbReference type="NCBI Taxonomy" id="485448"/>
    <lineage>
        <taxon>Bacteria</taxon>
        <taxon>Pseudomonadati</taxon>
        <taxon>Pseudomonadota</taxon>
        <taxon>Gammaproteobacteria</taxon>
        <taxon>Alteromonadales</taxon>
        <taxon>Colwelliaceae</taxon>
        <taxon>Thalassomonas</taxon>
    </lineage>
</organism>
<comment type="function">
    <text evidence="10">Catalyzes the transfer of pyrophosphate from adenosine triphosphate (ATP) to 6-hydroxymethyl-7,8-dihydropterin, an enzymatic step in folate biosynthesis pathway.</text>
</comment>
<dbReference type="EC" id="2.7.6.3" evidence="3"/>
<dbReference type="Proteomes" id="UP001215231">
    <property type="component" value="Chromosome"/>
</dbReference>
<evidence type="ECO:0000256" key="8">
    <source>
        <dbReference type="ARBA" id="ARBA00022840"/>
    </source>
</evidence>
<dbReference type="PANTHER" id="PTHR43071:SF1">
    <property type="entry name" value="2-AMINO-4-HYDROXY-6-HYDROXYMETHYLDIHYDROPTERIDINE PYROPHOSPHOKINASE"/>
    <property type="match status" value="1"/>
</dbReference>
<sequence>MAVYIVAVGSNIKPEIHIQQAFSLIKKMDAQADIATLLHTKAVGFTEQADFINTAFSFRSPLDGAALKSHLRDIEAKLGRVRTANKNGPRTIDLDIVKIDQDIVDDDYFKYDFVKKVVDELAAKLS</sequence>
<comment type="similarity">
    <text evidence="2">Belongs to the HPPK family.</text>
</comment>
<dbReference type="EMBL" id="CP059693">
    <property type="protein sequence ID" value="WDE10927.1"/>
    <property type="molecule type" value="Genomic_DNA"/>
</dbReference>
<feature type="domain" description="7,8-dihydro-6-hydroxymethylpterin-pyrophosphokinase" evidence="13">
    <location>
        <begin position="86"/>
        <end position="97"/>
    </location>
</feature>
<keyword evidence="15" id="KW-1185">Reference proteome</keyword>
<dbReference type="Gene3D" id="3.30.70.560">
    <property type="entry name" value="7,8-Dihydro-6-hydroxymethylpterin-pyrophosphokinase HPPK"/>
    <property type="match status" value="1"/>
</dbReference>
<dbReference type="InterPro" id="IPR035907">
    <property type="entry name" value="Hppk_sf"/>
</dbReference>
<comment type="pathway">
    <text evidence="1">Cofactor biosynthesis; tetrahydrofolate biosynthesis; 2-amino-4-hydroxy-6-hydroxymethyl-7,8-dihydropteridine diphosphate from 7,8-dihydroneopterin triphosphate: step 4/4.</text>
</comment>
<keyword evidence="9" id="KW-0289">Folate biosynthesis</keyword>
<evidence type="ECO:0000256" key="2">
    <source>
        <dbReference type="ARBA" id="ARBA00005810"/>
    </source>
</evidence>
<accession>A0ABY7VC19</accession>
<evidence type="ECO:0000256" key="5">
    <source>
        <dbReference type="ARBA" id="ARBA00022679"/>
    </source>
</evidence>
<dbReference type="GO" id="GO:0003848">
    <property type="term" value="F:2-amino-4-hydroxy-6-hydroxymethyldihydropteridine diphosphokinase activity"/>
    <property type="evidence" value="ECO:0007669"/>
    <property type="project" value="UniProtKB-EC"/>
</dbReference>
<dbReference type="CDD" id="cd00483">
    <property type="entry name" value="HPPK"/>
    <property type="match status" value="1"/>
</dbReference>
<name>A0ABY7VC19_9GAMM</name>
<keyword evidence="5 14" id="KW-0808">Transferase</keyword>
<gene>
    <name evidence="14" type="primary">folK</name>
    <name evidence="14" type="ORF">H3N35_22215</name>
</gene>
<dbReference type="SUPFAM" id="SSF55083">
    <property type="entry name" value="6-hydroxymethyl-7,8-dihydropterin pyrophosphokinase, HPPK"/>
    <property type="match status" value="1"/>
</dbReference>
<dbReference type="InterPro" id="IPR000550">
    <property type="entry name" value="Hppk"/>
</dbReference>
<evidence type="ECO:0000256" key="4">
    <source>
        <dbReference type="ARBA" id="ARBA00016218"/>
    </source>
</evidence>
<evidence type="ECO:0000256" key="1">
    <source>
        <dbReference type="ARBA" id="ARBA00005051"/>
    </source>
</evidence>
<protein>
    <recommendedName>
        <fullName evidence="4">2-amino-4-hydroxy-6-hydroxymethyldihydropteridine pyrophosphokinase</fullName>
        <ecNumber evidence="3">2.7.6.3</ecNumber>
    </recommendedName>
    <alternativeName>
        <fullName evidence="11">6-hydroxymethyl-7,8-dihydropterin pyrophosphokinase</fullName>
    </alternativeName>
    <alternativeName>
        <fullName evidence="12">7,8-dihydro-6-hydroxymethylpterin-pyrophosphokinase</fullName>
    </alternativeName>
</protein>
<keyword evidence="7" id="KW-0418">Kinase</keyword>
<proteinExistence type="inferred from homology"/>
<evidence type="ECO:0000256" key="12">
    <source>
        <dbReference type="ARBA" id="ARBA00033413"/>
    </source>
</evidence>
<dbReference type="PANTHER" id="PTHR43071">
    <property type="entry name" value="2-AMINO-4-HYDROXY-6-HYDROXYMETHYLDIHYDROPTERIDINE PYROPHOSPHOKINASE"/>
    <property type="match status" value="1"/>
</dbReference>
<dbReference type="NCBIfam" id="TIGR01498">
    <property type="entry name" value="folK"/>
    <property type="match status" value="1"/>
</dbReference>
<evidence type="ECO:0000256" key="9">
    <source>
        <dbReference type="ARBA" id="ARBA00022909"/>
    </source>
</evidence>
<evidence type="ECO:0000256" key="7">
    <source>
        <dbReference type="ARBA" id="ARBA00022777"/>
    </source>
</evidence>
<evidence type="ECO:0000256" key="10">
    <source>
        <dbReference type="ARBA" id="ARBA00029409"/>
    </source>
</evidence>
<keyword evidence="6" id="KW-0547">Nucleotide-binding</keyword>
<evidence type="ECO:0000259" key="13">
    <source>
        <dbReference type="PROSITE" id="PS00794"/>
    </source>
</evidence>
<dbReference type="PROSITE" id="PS00794">
    <property type="entry name" value="HPPK"/>
    <property type="match status" value="1"/>
</dbReference>
<evidence type="ECO:0000313" key="15">
    <source>
        <dbReference type="Proteomes" id="UP001215231"/>
    </source>
</evidence>
<evidence type="ECO:0000313" key="14">
    <source>
        <dbReference type="EMBL" id="WDE10927.1"/>
    </source>
</evidence>
<reference evidence="14 15" key="1">
    <citation type="journal article" date="2022" name="Mar. Drugs">
        <title>Bioassay-Guided Fractionation Leads to the Detection of Cholic Acid Generated by the Rare Thalassomonas sp.</title>
        <authorList>
            <person name="Pheiffer F."/>
            <person name="Schneider Y.K."/>
            <person name="Hansen E.H."/>
            <person name="Andersen J.H."/>
            <person name="Isaksson J."/>
            <person name="Busche T."/>
            <person name="R C."/>
            <person name="Kalinowski J."/>
            <person name="Zyl L.V."/>
            <person name="Trindade M."/>
        </authorList>
    </citation>
    <scope>NUCLEOTIDE SEQUENCE [LARGE SCALE GENOMIC DNA]</scope>
    <source>
        <strain evidence="14 15">A5K-61T</strain>
    </source>
</reference>
<dbReference type="Pfam" id="PF01288">
    <property type="entry name" value="HPPK"/>
    <property type="match status" value="1"/>
</dbReference>